<comment type="caution">
    <text evidence="1">The sequence shown here is derived from an EMBL/GenBank/DDBJ whole genome shotgun (WGS) entry which is preliminary data.</text>
</comment>
<dbReference type="AlphaFoldDB" id="A0A402BED1"/>
<evidence type="ECO:0008006" key="3">
    <source>
        <dbReference type="Google" id="ProtNLM"/>
    </source>
</evidence>
<keyword evidence="2" id="KW-1185">Reference proteome</keyword>
<protein>
    <recommendedName>
        <fullName evidence="3">AB hydrolase-1 domain-containing protein</fullName>
    </recommendedName>
</protein>
<accession>A0A402BED1</accession>
<gene>
    <name evidence="1" type="ORF">KDA_52270</name>
</gene>
<dbReference type="SUPFAM" id="SSF53474">
    <property type="entry name" value="alpha/beta-Hydrolases"/>
    <property type="match status" value="1"/>
</dbReference>
<sequence>MTISTPPTPVLLQMLTTYAQLRRSWYIFLFQHPAIEMILPLNDFAFLDELWAEWSPGFTHTAELHTVNETLRHPENLNAIVAWFRGAVHPETDRPELATEQAALAQVPTQPWLYLHGDQDQCVGVEAATLVGGNSVVIRGAGYFPHLEQQDAFHAQLVNFLQPSQ</sequence>
<dbReference type="Gene3D" id="3.40.50.1820">
    <property type="entry name" value="alpha/beta hydrolase"/>
    <property type="match status" value="1"/>
</dbReference>
<name>A0A402BED1_9CHLR</name>
<organism evidence="1 2">
    <name type="scientific">Dictyobacter alpinus</name>
    <dbReference type="NCBI Taxonomy" id="2014873"/>
    <lineage>
        <taxon>Bacteria</taxon>
        <taxon>Bacillati</taxon>
        <taxon>Chloroflexota</taxon>
        <taxon>Ktedonobacteria</taxon>
        <taxon>Ktedonobacterales</taxon>
        <taxon>Dictyobacteraceae</taxon>
        <taxon>Dictyobacter</taxon>
    </lineage>
</organism>
<dbReference type="Proteomes" id="UP000287171">
    <property type="component" value="Unassembled WGS sequence"/>
</dbReference>
<evidence type="ECO:0000313" key="1">
    <source>
        <dbReference type="EMBL" id="GCE29743.1"/>
    </source>
</evidence>
<dbReference type="EMBL" id="BIFT01000002">
    <property type="protein sequence ID" value="GCE29743.1"/>
    <property type="molecule type" value="Genomic_DNA"/>
</dbReference>
<evidence type="ECO:0000313" key="2">
    <source>
        <dbReference type="Proteomes" id="UP000287171"/>
    </source>
</evidence>
<dbReference type="InterPro" id="IPR029058">
    <property type="entry name" value="AB_hydrolase_fold"/>
</dbReference>
<reference evidence="2" key="1">
    <citation type="submission" date="2018-12" db="EMBL/GenBank/DDBJ databases">
        <title>Tengunoibacter tsumagoiensis gen. nov., sp. nov., Dictyobacter kobayashii sp. nov., D. alpinus sp. nov., and D. joshuensis sp. nov. and description of Dictyobacteraceae fam. nov. within the order Ktedonobacterales isolated from Tengu-no-mugimeshi.</title>
        <authorList>
            <person name="Wang C.M."/>
            <person name="Zheng Y."/>
            <person name="Sakai Y."/>
            <person name="Toyoda A."/>
            <person name="Minakuchi Y."/>
            <person name="Abe K."/>
            <person name="Yokota A."/>
            <person name="Yabe S."/>
        </authorList>
    </citation>
    <scope>NUCLEOTIDE SEQUENCE [LARGE SCALE GENOMIC DNA]</scope>
    <source>
        <strain evidence="2">Uno16</strain>
    </source>
</reference>
<proteinExistence type="predicted"/>